<dbReference type="GeneTree" id="ENSGT00950000183155"/>
<dbReference type="SUPFAM" id="SSF57567">
    <property type="entry name" value="Serine protease inhibitors"/>
    <property type="match status" value="1"/>
</dbReference>
<keyword evidence="6" id="KW-1185">Reference proteome</keyword>
<reference evidence="6" key="1">
    <citation type="submission" date="2011-10" db="EMBL/GenBank/DDBJ databases">
        <authorList>
            <consortium name="Soft-shell Turtle Genome Consortium"/>
        </authorList>
    </citation>
    <scope>NUCLEOTIDE SEQUENCE [LARGE SCALE GENOMIC DNA]</scope>
    <source>
        <strain evidence="6">Daiwa-1</strain>
    </source>
</reference>
<feature type="domain" description="TILa" evidence="4">
    <location>
        <begin position="81"/>
        <end position="135"/>
    </location>
</feature>
<dbReference type="CDD" id="cd19941">
    <property type="entry name" value="TIL"/>
    <property type="match status" value="1"/>
</dbReference>
<dbReference type="EMBL" id="AGCU01080031">
    <property type="status" value="NOT_ANNOTATED_CDS"/>
    <property type="molecule type" value="Genomic_DNA"/>
</dbReference>
<dbReference type="Gene3D" id="2.10.25.10">
    <property type="entry name" value="Laminin"/>
    <property type="match status" value="1"/>
</dbReference>
<evidence type="ECO:0000259" key="3">
    <source>
        <dbReference type="Pfam" id="PF01826"/>
    </source>
</evidence>
<dbReference type="InterPro" id="IPR050780">
    <property type="entry name" value="Mucin_vWF_Thrombospondin_sf"/>
</dbReference>
<evidence type="ECO:0000313" key="6">
    <source>
        <dbReference type="Proteomes" id="UP000007267"/>
    </source>
</evidence>
<sequence>MSPREIIVKTFSPFSFFLASLSSALACPANSHYELCTRSCDFTCAGLSAPAQCTGKCFEGCQCDAGSMFDGEECVSMDGCGCMYSGRYIKSRESVISSDCSEKCTCHPSGGLICEKTSCLADEICVLRDGMHGCVKQEGRCIISPGAYFTTFDGAKGKLLYSGMYKVASLCDESSPSWFKVVVDISECTSDGIPAGAGIFVFFREAIITVNNNMGTWVRRGWVRTF</sequence>
<dbReference type="Pfam" id="PF12714">
    <property type="entry name" value="TILa"/>
    <property type="match status" value="1"/>
</dbReference>
<dbReference type="Proteomes" id="UP000007267">
    <property type="component" value="Unassembled WGS sequence"/>
</dbReference>
<accession>K7FST3</accession>
<reference evidence="6" key="2">
    <citation type="journal article" date="2013" name="Nat. Genet.">
        <title>The draft genomes of soft-shell turtle and green sea turtle yield insights into the development and evolution of the turtle-specific body plan.</title>
        <authorList>
            <person name="Wang Z."/>
            <person name="Pascual-Anaya J."/>
            <person name="Zadissa A."/>
            <person name="Li W."/>
            <person name="Niimura Y."/>
            <person name="Huang Z."/>
            <person name="Li C."/>
            <person name="White S."/>
            <person name="Xiong Z."/>
            <person name="Fang D."/>
            <person name="Wang B."/>
            <person name="Ming Y."/>
            <person name="Chen Y."/>
            <person name="Zheng Y."/>
            <person name="Kuraku S."/>
            <person name="Pignatelli M."/>
            <person name="Herrero J."/>
            <person name="Beal K."/>
            <person name="Nozawa M."/>
            <person name="Li Q."/>
            <person name="Wang J."/>
            <person name="Zhang H."/>
            <person name="Yu L."/>
            <person name="Shigenobu S."/>
            <person name="Wang J."/>
            <person name="Liu J."/>
            <person name="Flicek P."/>
            <person name="Searle S."/>
            <person name="Wang J."/>
            <person name="Kuratani S."/>
            <person name="Yin Y."/>
            <person name="Aken B."/>
            <person name="Zhang G."/>
            <person name="Irie N."/>
        </authorList>
    </citation>
    <scope>NUCLEOTIDE SEQUENCE [LARGE SCALE GENOMIC DNA]</scope>
    <source>
        <strain evidence="6">Daiwa-1</strain>
    </source>
</reference>
<evidence type="ECO:0000259" key="4">
    <source>
        <dbReference type="Pfam" id="PF12714"/>
    </source>
</evidence>
<dbReference type="InterPro" id="IPR025615">
    <property type="entry name" value="TILa_dom"/>
</dbReference>
<dbReference type="GO" id="GO:0031012">
    <property type="term" value="C:extracellular matrix"/>
    <property type="evidence" value="ECO:0007669"/>
    <property type="project" value="TreeGrafter"/>
</dbReference>
<feature type="chain" id="PRO_5003905666" description="VWFD domain-containing protein" evidence="2">
    <location>
        <begin position="27"/>
        <end position="226"/>
    </location>
</feature>
<evidence type="ECO:0000256" key="2">
    <source>
        <dbReference type="SAM" id="SignalP"/>
    </source>
</evidence>
<dbReference type="InterPro" id="IPR036084">
    <property type="entry name" value="Ser_inhib-like_sf"/>
</dbReference>
<dbReference type="HOGENOM" id="CLU_1224441_0_0_1"/>
<dbReference type="STRING" id="13735.ENSPSIP00000011093"/>
<dbReference type="eggNOG" id="KOG1216">
    <property type="taxonomic scope" value="Eukaryota"/>
</dbReference>
<evidence type="ECO:0000256" key="1">
    <source>
        <dbReference type="ARBA" id="ARBA00023157"/>
    </source>
</evidence>
<dbReference type="AlphaFoldDB" id="K7FST3"/>
<dbReference type="PANTHER" id="PTHR11339">
    <property type="entry name" value="EXTRACELLULAR MATRIX GLYCOPROTEIN RELATED"/>
    <property type="match status" value="1"/>
</dbReference>
<dbReference type="Ensembl" id="ENSPSIT00000011149.1">
    <property type="protein sequence ID" value="ENSPSIP00000011093.1"/>
    <property type="gene ID" value="ENSPSIG00000010056.1"/>
</dbReference>
<proteinExistence type="predicted"/>
<reference evidence="5" key="4">
    <citation type="submission" date="2025-09" db="UniProtKB">
        <authorList>
            <consortium name="Ensembl"/>
        </authorList>
    </citation>
    <scope>IDENTIFICATION</scope>
</reference>
<dbReference type="PANTHER" id="PTHR11339:SF373">
    <property type="entry name" value="VWFD DOMAIN-CONTAINING PROTEIN"/>
    <property type="match status" value="1"/>
</dbReference>
<feature type="domain" description="TIL" evidence="3">
    <location>
        <begin position="27"/>
        <end position="80"/>
    </location>
</feature>
<dbReference type="PROSITE" id="PS51257">
    <property type="entry name" value="PROKAR_LIPOPROTEIN"/>
    <property type="match status" value="1"/>
</dbReference>
<reference evidence="5" key="3">
    <citation type="submission" date="2025-08" db="UniProtKB">
        <authorList>
            <consortium name="Ensembl"/>
        </authorList>
    </citation>
    <scope>IDENTIFICATION</scope>
</reference>
<dbReference type="Pfam" id="PF01826">
    <property type="entry name" value="TIL"/>
    <property type="match status" value="1"/>
</dbReference>
<evidence type="ECO:0008006" key="7">
    <source>
        <dbReference type="Google" id="ProtNLM"/>
    </source>
</evidence>
<name>K7FST3_PELSI</name>
<keyword evidence="1" id="KW-1015">Disulfide bond</keyword>
<dbReference type="InterPro" id="IPR002919">
    <property type="entry name" value="TIL_dom"/>
</dbReference>
<protein>
    <recommendedName>
        <fullName evidence="7">VWFD domain-containing protein</fullName>
    </recommendedName>
</protein>
<keyword evidence="2" id="KW-0732">Signal</keyword>
<feature type="signal peptide" evidence="2">
    <location>
        <begin position="1"/>
        <end position="26"/>
    </location>
</feature>
<evidence type="ECO:0000313" key="5">
    <source>
        <dbReference type="Ensembl" id="ENSPSIP00000011093.1"/>
    </source>
</evidence>
<dbReference type="FunFam" id="2.10.25.10:FF:000055">
    <property type="entry name" value="alpha-tectorin isoform X1"/>
    <property type="match status" value="1"/>
</dbReference>
<dbReference type="GO" id="GO:0005615">
    <property type="term" value="C:extracellular space"/>
    <property type="evidence" value="ECO:0007669"/>
    <property type="project" value="TreeGrafter"/>
</dbReference>
<organism evidence="5 6">
    <name type="scientific">Pelodiscus sinensis</name>
    <name type="common">Chinese softshell turtle</name>
    <name type="synonym">Trionyx sinensis</name>
    <dbReference type="NCBI Taxonomy" id="13735"/>
    <lineage>
        <taxon>Eukaryota</taxon>
        <taxon>Metazoa</taxon>
        <taxon>Chordata</taxon>
        <taxon>Craniata</taxon>
        <taxon>Vertebrata</taxon>
        <taxon>Euteleostomi</taxon>
        <taxon>Archelosauria</taxon>
        <taxon>Testudinata</taxon>
        <taxon>Testudines</taxon>
        <taxon>Cryptodira</taxon>
        <taxon>Trionychia</taxon>
        <taxon>Trionychidae</taxon>
        <taxon>Pelodiscus</taxon>
    </lineage>
</organism>